<organism evidence="2 3">
    <name type="scientific">Ligilactobacillus ruminis</name>
    <dbReference type="NCBI Taxonomy" id="1623"/>
    <lineage>
        <taxon>Bacteria</taxon>
        <taxon>Bacillati</taxon>
        <taxon>Bacillota</taxon>
        <taxon>Bacilli</taxon>
        <taxon>Lactobacillales</taxon>
        <taxon>Lactobacillaceae</taxon>
        <taxon>Ligilactobacillus</taxon>
    </lineage>
</organism>
<dbReference type="Proteomes" id="UP001222683">
    <property type="component" value="Chromosome"/>
</dbReference>
<evidence type="ECO:0000256" key="1">
    <source>
        <dbReference type="SAM" id="Phobius"/>
    </source>
</evidence>
<reference evidence="2" key="1">
    <citation type="submission" date="2023-02" db="EMBL/GenBank/DDBJ databases">
        <title>Complete genome sequence of Lactobacillus ruminis CACC888 isolated from Pig feces.</title>
        <authorList>
            <person name="Park S."/>
            <person name="Park M.A."/>
            <person name="Kim D.-H."/>
            <person name="Kim Y."/>
        </authorList>
    </citation>
    <scope>NUCLEOTIDE SEQUENCE</scope>
    <source>
        <strain evidence="2">CACC888</strain>
    </source>
</reference>
<name>A0AAQ2XIH4_9LACO</name>
<sequence length="135" mass="15170">MKKISSLFAKTSPKEKEVKITVFFALTVCGNWSKSLFLLYICIMLILPTSQAERGRNYTPLREVVHCALPGASCGQQMISVDFQSAPIITGEVTLPLRWLTPATPLWTCRPELSCVASCFHLTSLLKFGYTFFMR</sequence>
<feature type="transmembrane region" description="Helical" evidence="1">
    <location>
        <begin position="20"/>
        <end position="47"/>
    </location>
</feature>
<protein>
    <submittedName>
        <fullName evidence="2">Uncharacterized protein</fullName>
    </submittedName>
</protein>
<accession>A0AAQ2XIH4</accession>
<dbReference type="AlphaFoldDB" id="A0AAQ2XIH4"/>
<proteinExistence type="predicted"/>
<evidence type="ECO:0000313" key="3">
    <source>
        <dbReference type="Proteomes" id="UP001222683"/>
    </source>
</evidence>
<dbReference type="EMBL" id="CP117692">
    <property type="protein sequence ID" value="WDC81336.1"/>
    <property type="molecule type" value="Genomic_DNA"/>
</dbReference>
<evidence type="ECO:0000313" key="2">
    <source>
        <dbReference type="EMBL" id="WDC81336.1"/>
    </source>
</evidence>
<dbReference type="RefSeq" id="WP_273744658.1">
    <property type="nucleotide sequence ID" value="NZ_CP117692.1"/>
</dbReference>
<keyword evidence="1" id="KW-0472">Membrane</keyword>
<keyword evidence="1" id="KW-0812">Transmembrane</keyword>
<keyword evidence="1" id="KW-1133">Transmembrane helix</keyword>
<gene>
    <name evidence="2" type="ORF">PSR59_06580</name>
</gene>